<evidence type="ECO:0000313" key="3">
    <source>
        <dbReference type="EMBL" id="ABK99140.1"/>
    </source>
</evidence>
<accession>A1AP70</accession>
<proteinExistence type="predicted"/>
<sequence>MIVATKHIAARVGNLDATNAFVEQCADRFGLDAKKRFGLQLVLEEAFVNICNHAYPQGEGNAEISCRNDGDAFVLEIVDQGQPFDVLSLPDPDLTLDVMEREIGGLGIHFIRTLSDSVSYRRENGRNILRMEFRRSPDYGS</sequence>
<keyword evidence="3" id="KW-0808">Transferase</keyword>
<reference evidence="3 4" key="1">
    <citation type="submission" date="2006-10" db="EMBL/GenBank/DDBJ databases">
        <title>Complete sequence of chromosome of Pelobacter propionicus DSM 2379.</title>
        <authorList>
            <consortium name="US DOE Joint Genome Institute"/>
            <person name="Copeland A."/>
            <person name="Lucas S."/>
            <person name="Lapidus A."/>
            <person name="Barry K."/>
            <person name="Detter J.C."/>
            <person name="Glavina del Rio T."/>
            <person name="Hammon N."/>
            <person name="Israni S."/>
            <person name="Dalin E."/>
            <person name="Tice H."/>
            <person name="Pitluck S."/>
            <person name="Saunders E."/>
            <person name="Brettin T."/>
            <person name="Bruce D."/>
            <person name="Han C."/>
            <person name="Tapia R."/>
            <person name="Schmutz J."/>
            <person name="Larimer F."/>
            <person name="Land M."/>
            <person name="Hauser L."/>
            <person name="Kyrpides N."/>
            <person name="Kim E."/>
            <person name="Lovley D."/>
            <person name="Richardson P."/>
        </authorList>
    </citation>
    <scope>NUCLEOTIDE SEQUENCE [LARGE SCALE GENOMIC DNA]</scope>
    <source>
        <strain evidence="4">DSM 2379 / NBRC 103807 / OttBd1</strain>
    </source>
</reference>
<dbReference type="InterPro" id="IPR003594">
    <property type="entry name" value="HATPase_dom"/>
</dbReference>
<evidence type="ECO:0000313" key="4">
    <source>
        <dbReference type="Proteomes" id="UP000006732"/>
    </source>
</evidence>
<dbReference type="Proteomes" id="UP000006732">
    <property type="component" value="Chromosome"/>
</dbReference>
<dbReference type="RefSeq" id="WP_011735430.1">
    <property type="nucleotide sequence ID" value="NC_008609.1"/>
</dbReference>
<dbReference type="OrthoDB" id="9792240at2"/>
<dbReference type="InterPro" id="IPR036890">
    <property type="entry name" value="HATPase_C_sf"/>
</dbReference>
<dbReference type="Gene3D" id="3.30.565.10">
    <property type="entry name" value="Histidine kinase-like ATPase, C-terminal domain"/>
    <property type="match status" value="1"/>
</dbReference>
<dbReference type="SUPFAM" id="SSF55874">
    <property type="entry name" value="ATPase domain of HSP90 chaperone/DNA topoisomerase II/histidine kinase"/>
    <property type="match status" value="1"/>
</dbReference>
<dbReference type="Pfam" id="PF13581">
    <property type="entry name" value="HATPase_c_2"/>
    <property type="match status" value="1"/>
</dbReference>
<protein>
    <submittedName>
        <fullName evidence="3">Putative anti-sigma regulatory factor, serine/threonine protein kinase</fullName>
    </submittedName>
</protein>
<dbReference type="KEGG" id="ppd:Ppro_1525"/>
<dbReference type="PANTHER" id="PTHR35526">
    <property type="entry name" value="ANTI-SIGMA-F FACTOR RSBW-RELATED"/>
    <property type="match status" value="1"/>
</dbReference>
<keyword evidence="1 3" id="KW-0723">Serine/threonine-protein kinase</keyword>
<dbReference type="GO" id="GO:0004674">
    <property type="term" value="F:protein serine/threonine kinase activity"/>
    <property type="evidence" value="ECO:0007669"/>
    <property type="project" value="UniProtKB-KW"/>
</dbReference>
<name>A1AP70_PELPD</name>
<dbReference type="EMBL" id="CP000482">
    <property type="protein sequence ID" value="ABK99140.1"/>
    <property type="molecule type" value="Genomic_DNA"/>
</dbReference>
<keyword evidence="4" id="KW-1185">Reference proteome</keyword>
<dbReference type="HOGENOM" id="CLU_090336_24_1_7"/>
<organism evidence="3 4">
    <name type="scientific">Pelobacter propionicus (strain DSM 2379 / NBRC 103807 / OttBd1)</name>
    <dbReference type="NCBI Taxonomy" id="338966"/>
    <lineage>
        <taxon>Bacteria</taxon>
        <taxon>Pseudomonadati</taxon>
        <taxon>Thermodesulfobacteriota</taxon>
        <taxon>Desulfuromonadia</taxon>
        <taxon>Desulfuromonadales</taxon>
        <taxon>Desulfuromonadaceae</taxon>
        <taxon>Pelobacter</taxon>
    </lineage>
</organism>
<evidence type="ECO:0000259" key="2">
    <source>
        <dbReference type="Pfam" id="PF13581"/>
    </source>
</evidence>
<feature type="domain" description="Histidine kinase/HSP90-like ATPase" evidence="2">
    <location>
        <begin position="9"/>
        <end position="132"/>
    </location>
</feature>
<dbReference type="InterPro" id="IPR050267">
    <property type="entry name" value="Anti-sigma-factor_SerPK"/>
</dbReference>
<dbReference type="STRING" id="338966.Ppro_1525"/>
<dbReference type="eggNOG" id="COG2172">
    <property type="taxonomic scope" value="Bacteria"/>
</dbReference>
<dbReference type="PANTHER" id="PTHR35526:SF6">
    <property type="entry name" value="SLR1861 PROTEIN"/>
    <property type="match status" value="1"/>
</dbReference>
<evidence type="ECO:0000256" key="1">
    <source>
        <dbReference type="ARBA" id="ARBA00022527"/>
    </source>
</evidence>
<keyword evidence="3" id="KW-0418">Kinase</keyword>
<dbReference type="CDD" id="cd16936">
    <property type="entry name" value="HATPase_RsbW-like"/>
    <property type="match status" value="1"/>
</dbReference>
<gene>
    <name evidence="3" type="ordered locus">Ppro_1525</name>
</gene>
<dbReference type="AlphaFoldDB" id="A1AP70"/>